<feature type="transmembrane region" description="Helical" evidence="16">
    <location>
        <begin position="750"/>
        <end position="769"/>
    </location>
</feature>
<organism evidence="18 19">
    <name type="scientific">Eragrostis curvula</name>
    <name type="common">weeping love grass</name>
    <dbReference type="NCBI Taxonomy" id="38414"/>
    <lineage>
        <taxon>Eukaryota</taxon>
        <taxon>Viridiplantae</taxon>
        <taxon>Streptophyta</taxon>
        <taxon>Embryophyta</taxon>
        <taxon>Tracheophyta</taxon>
        <taxon>Spermatophyta</taxon>
        <taxon>Magnoliopsida</taxon>
        <taxon>Liliopsida</taxon>
        <taxon>Poales</taxon>
        <taxon>Poaceae</taxon>
        <taxon>PACMAD clade</taxon>
        <taxon>Chloridoideae</taxon>
        <taxon>Eragrostideae</taxon>
        <taxon>Eragrostidinae</taxon>
        <taxon>Eragrostis</taxon>
    </lineage>
</organism>
<keyword evidence="10 16" id="KW-1133">Transmembrane helix</keyword>
<evidence type="ECO:0000259" key="17">
    <source>
        <dbReference type="SMART" id="SM01205"/>
    </source>
</evidence>
<dbReference type="Pfam" id="PF04652">
    <property type="entry name" value="Vta1"/>
    <property type="match status" value="1"/>
</dbReference>
<dbReference type="PANTHER" id="PTHR12741:SF48">
    <property type="entry name" value="1,3-BETA-GLUCAN SYNTHASE COMPONENT FKS1-RELATED"/>
    <property type="match status" value="1"/>
</dbReference>
<comment type="catalytic activity">
    <reaction evidence="14">
        <text>[(1-&gt;3)-beta-D-glucosyl](n) + UDP-alpha-D-glucose = [(1-&gt;3)-beta-D-glucosyl](n+1) + UDP + H(+)</text>
        <dbReference type="Rhea" id="RHEA:21476"/>
        <dbReference type="Rhea" id="RHEA-COMP:11146"/>
        <dbReference type="Rhea" id="RHEA-COMP:14303"/>
        <dbReference type="ChEBI" id="CHEBI:15378"/>
        <dbReference type="ChEBI" id="CHEBI:37671"/>
        <dbReference type="ChEBI" id="CHEBI:58223"/>
        <dbReference type="ChEBI" id="CHEBI:58885"/>
        <dbReference type="EC" id="2.4.1.34"/>
    </reaction>
</comment>
<evidence type="ECO:0000256" key="7">
    <source>
        <dbReference type="ARBA" id="ARBA00022679"/>
    </source>
</evidence>
<evidence type="ECO:0000256" key="5">
    <source>
        <dbReference type="ARBA" id="ARBA00022475"/>
    </source>
</evidence>
<keyword evidence="6" id="KW-0328">Glycosyltransferase</keyword>
<evidence type="ECO:0000256" key="3">
    <source>
        <dbReference type="ARBA" id="ARBA00009040"/>
    </source>
</evidence>
<dbReference type="EMBL" id="RWGY01000039">
    <property type="protein sequence ID" value="TVU07520.1"/>
    <property type="molecule type" value="Genomic_DNA"/>
</dbReference>
<feature type="transmembrane region" description="Helical" evidence="16">
    <location>
        <begin position="680"/>
        <end position="701"/>
    </location>
</feature>
<dbReference type="GO" id="GO:0003843">
    <property type="term" value="F:1,3-beta-D-glucan synthase activity"/>
    <property type="evidence" value="ECO:0007669"/>
    <property type="project" value="UniProtKB-EC"/>
</dbReference>
<evidence type="ECO:0000256" key="8">
    <source>
        <dbReference type="ARBA" id="ARBA00022692"/>
    </source>
</evidence>
<dbReference type="SMART" id="SM01205">
    <property type="entry name" value="FKS1_dom1"/>
    <property type="match status" value="1"/>
</dbReference>
<evidence type="ECO:0000256" key="15">
    <source>
        <dbReference type="SAM" id="MobiDB-lite"/>
    </source>
</evidence>
<keyword evidence="12" id="KW-0961">Cell wall biogenesis/degradation</keyword>
<keyword evidence="11 16" id="KW-0472">Membrane</keyword>
<name>A0A5J9T7W9_9POAL</name>
<dbReference type="AlphaFoldDB" id="A0A5J9T7W9"/>
<feature type="compositionally biased region" description="Low complexity" evidence="15">
    <location>
        <begin position="10"/>
        <end position="20"/>
    </location>
</feature>
<comment type="subcellular location">
    <subcellularLocation>
        <location evidence="2">Cell membrane</location>
    </subcellularLocation>
    <subcellularLocation>
        <location evidence="1">Membrane</location>
        <topology evidence="1">Multi-pass membrane protein</topology>
    </subcellularLocation>
</comment>
<keyword evidence="7" id="KW-0808">Transferase</keyword>
<dbReference type="GO" id="GO:0071555">
    <property type="term" value="P:cell wall organization"/>
    <property type="evidence" value="ECO:0007669"/>
    <property type="project" value="UniProtKB-KW"/>
</dbReference>
<keyword evidence="8 16" id="KW-0812">Transmembrane</keyword>
<dbReference type="PANTHER" id="PTHR12741">
    <property type="entry name" value="LYST-INTERACTING PROTEIN LIP5 DOPAMINE RESPONSIVE PROTEIN DRG-1"/>
    <property type="match status" value="1"/>
</dbReference>
<dbReference type="InterPro" id="IPR026899">
    <property type="entry name" value="FKS1-like_dom1"/>
</dbReference>
<evidence type="ECO:0000256" key="2">
    <source>
        <dbReference type="ARBA" id="ARBA00004236"/>
    </source>
</evidence>
<protein>
    <recommendedName>
        <fullName evidence="13">1,3-beta-glucan synthase</fullName>
        <ecNumber evidence="4">2.4.1.34</ecNumber>
    </recommendedName>
    <alternativeName>
        <fullName evidence="13">1,3-beta-glucan synthase</fullName>
    </alternativeName>
</protein>
<feature type="transmembrane region" description="Helical" evidence="16">
    <location>
        <begin position="501"/>
        <end position="517"/>
    </location>
</feature>
<evidence type="ECO:0000313" key="19">
    <source>
        <dbReference type="Proteomes" id="UP000324897"/>
    </source>
</evidence>
<feature type="transmembrane region" description="Helical" evidence="16">
    <location>
        <begin position="537"/>
        <end position="559"/>
    </location>
</feature>
<evidence type="ECO:0000256" key="12">
    <source>
        <dbReference type="ARBA" id="ARBA00023316"/>
    </source>
</evidence>
<feature type="transmembrane region" description="Helical" evidence="16">
    <location>
        <begin position="571"/>
        <end position="591"/>
    </location>
</feature>
<feature type="compositionally biased region" description="Basic and acidic residues" evidence="15">
    <location>
        <begin position="814"/>
        <end position="823"/>
    </location>
</feature>
<reference evidence="18 19" key="1">
    <citation type="journal article" date="2019" name="Sci. Rep.">
        <title>A high-quality genome of Eragrostis curvula grass provides insights into Poaceae evolution and supports new strategies to enhance forage quality.</title>
        <authorList>
            <person name="Carballo J."/>
            <person name="Santos B.A.C.M."/>
            <person name="Zappacosta D."/>
            <person name="Garbus I."/>
            <person name="Selva J.P."/>
            <person name="Gallo C.A."/>
            <person name="Diaz A."/>
            <person name="Albertini E."/>
            <person name="Caccamo M."/>
            <person name="Echenique V."/>
        </authorList>
    </citation>
    <scope>NUCLEOTIDE SEQUENCE [LARGE SCALE GENOMIC DNA]</scope>
    <source>
        <strain evidence="19">cv. Victoria</strain>
        <tissue evidence="18">Leaf</tissue>
    </source>
</reference>
<evidence type="ECO:0000256" key="4">
    <source>
        <dbReference type="ARBA" id="ARBA00012589"/>
    </source>
</evidence>
<feature type="transmembrane region" description="Helical" evidence="16">
    <location>
        <begin position="616"/>
        <end position="636"/>
    </location>
</feature>
<feature type="region of interest" description="Disordered" evidence="15">
    <location>
        <begin position="1"/>
        <end position="27"/>
    </location>
</feature>
<dbReference type="GO" id="GO:0008360">
    <property type="term" value="P:regulation of cell shape"/>
    <property type="evidence" value="ECO:0007669"/>
    <property type="project" value="UniProtKB-KW"/>
</dbReference>
<dbReference type="EC" id="2.4.1.34" evidence="4"/>
<evidence type="ECO:0000256" key="6">
    <source>
        <dbReference type="ARBA" id="ARBA00022676"/>
    </source>
</evidence>
<dbReference type="InterPro" id="IPR023175">
    <property type="entry name" value="Vta1/CALS_N_sf"/>
</dbReference>
<dbReference type="Proteomes" id="UP000324897">
    <property type="component" value="Chromosome 3"/>
</dbReference>
<dbReference type="OrthoDB" id="775652at2759"/>
<keyword evidence="5" id="KW-1003">Cell membrane</keyword>
<comment type="caution">
    <text evidence="18">The sequence shown here is derived from an EMBL/GenBank/DDBJ whole genome shotgun (WGS) entry which is preliminary data.</text>
</comment>
<dbReference type="Pfam" id="PF14288">
    <property type="entry name" value="FKS1_dom1"/>
    <property type="match status" value="1"/>
</dbReference>
<evidence type="ECO:0000256" key="11">
    <source>
        <dbReference type="ARBA" id="ARBA00023136"/>
    </source>
</evidence>
<evidence type="ECO:0000256" key="16">
    <source>
        <dbReference type="SAM" id="Phobius"/>
    </source>
</evidence>
<keyword evidence="19" id="KW-1185">Reference proteome</keyword>
<evidence type="ECO:0000256" key="9">
    <source>
        <dbReference type="ARBA" id="ARBA00022960"/>
    </source>
</evidence>
<feature type="transmembrane region" description="Helical" evidence="16">
    <location>
        <begin position="722"/>
        <end position="744"/>
    </location>
</feature>
<feature type="domain" description="1,3-beta-glucan synthase component FKS1-like" evidence="17">
    <location>
        <begin position="334"/>
        <end position="450"/>
    </location>
</feature>
<evidence type="ECO:0000256" key="14">
    <source>
        <dbReference type="ARBA" id="ARBA00047777"/>
    </source>
</evidence>
<accession>A0A5J9T7W9</accession>
<dbReference type="Gramene" id="TVU07520">
    <property type="protein sequence ID" value="TVU07520"/>
    <property type="gene ID" value="EJB05_40878"/>
</dbReference>
<keyword evidence="9" id="KW-0133">Cell shape</keyword>
<feature type="region of interest" description="Disordered" evidence="15">
    <location>
        <begin position="804"/>
        <end position="823"/>
    </location>
</feature>
<dbReference type="Gene3D" id="1.25.40.270">
    <property type="entry name" value="Vacuolar protein sorting-associated protein vta1"/>
    <property type="match status" value="1"/>
</dbReference>
<proteinExistence type="inferred from homology"/>
<dbReference type="FunFam" id="1.25.40.270:FF:000002">
    <property type="entry name" value="callose synthase 3"/>
    <property type="match status" value="1"/>
</dbReference>
<evidence type="ECO:0000256" key="10">
    <source>
        <dbReference type="ARBA" id="ARBA00022989"/>
    </source>
</evidence>
<evidence type="ECO:0000256" key="1">
    <source>
        <dbReference type="ARBA" id="ARBA00004141"/>
    </source>
</evidence>
<gene>
    <name evidence="18" type="ORF">EJB05_40878</name>
</gene>
<evidence type="ECO:0000256" key="13">
    <source>
        <dbReference type="ARBA" id="ARBA00032165"/>
    </source>
</evidence>
<dbReference type="InterPro" id="IPR039431">
    <property type="entry name" value="Vta1/CALS_N"/>
</dbReference>
<evidence type="ECO:0000313" key="18">
    <source>
        <dbReference type="EMBL" id="TVU07520.1"/>
    </source>
</evidence>
<dbReference type="GO" id="GO:0005886">
    <property type="term" value="C:plasma membrane"/>
    <property type="evidence" value="ECO:0007669"/>
    <property type="project" value="UniProtKB-SubCell"/>
</dbReference>
<sequence>MAAPGRRPDMSSPSPSPAGAGTSGGRRLLRTQTVGNLGESIFDSEVVPSSLVEIAPILRVANEVEATNPRVAYLCRFYAFEKAHRLDPTSSGRGVRQFKTALLQRLERENDPTLKGRVHQSDAREMQRFYREYYKKYIQALQNAADKADRALLTKAYQTAAVLFEVLKAVNVSQSVEVDQAILDTHNKVEEKQKLYVPYNILPLDPDSISQSIMRFPEIQAAVYALRNTRGLPWPKDHEKKTDEKNTGKDLLDWLQAMFGFQKDNVSNQREHLVLLLANVHIREVPKADQQPKLEDRALDAVMKKLFKNYKKWCKYLGRKSSLWLPTIQQEVQQRKLLYMGLYLLIWGEAANLRFMPECLCYIYHHMAFELYGMLAGNVSPMTGENVKPAYGGDEEAFLMKVVTPIYKVIEKEAERSKTIKSKHSHWRNYDDLNEYFWSVDCFRLGWPMRADADFFKTPKDAYPNRLDGENRSAGSVHWMGKVNFVEIRSFWHIFRSFDRMWIFLILSLQAMIIIAWNGGTPSDIFDARVFKQVLSLFITAAILKLVQALLDIVFGWKARRSMSFAVKLRYVLKLVSAAAWVVILPVTYAYTWENPTGLAKTIKSWLGGGQNQPSLYILAVVIYLAPNILASMLFLFPFLRRFLESSNVKVITFIMWWSQPRLFVGRGMHEGAFSLFKYTMFWVLLLAMKLIVSFYVEIKPLVQPTKDIMKQPIRTFQWHEFFPHGTNNIGVVIALWAPIILVYFMDTQIWYALFSTLIGGIYGAYRRLGEIRTLGMLRSRFESLPVAFNERLIPSDTNKSKGLRAAFSRKPKASGDEKEDEKRACKICSNVEPNYHKLP</sequence>
<comment type="similarity">
    <text evidence="3">Belongs to the glycosyltransferase 48 family.</text>
</comment>